<keyword evidence="4" id="KW-0902">Two-component regulatory system</keyword>
<dbReference type="SMART" id="SM00448">
    <property type="entry name" value="REC"/>
    <property type="match status" value="1"/>
</dbReference>
<evidence type="ECO:0000256" key="5">
    <source>
        <dbReference type="ARBA" id="ARBA00023015"/>
    </source>
</evidence>
<dbReference type="CDD" id="cd17536">
    <property type="entry name" value="REC_YesN-like"/>
    <property type="match status" value="1"/>
</dbReference>
<sequence>MYSILLVDDESYVTESLKLTMDWEQLQIQEVYQAKSALEALDVLEENEIDIIVTDIRMPEMTGLELIEIVSGRWPGVKCLLLTGYSDFQYAQKAIQLQAHDYILKPVDDEEFAKSVGMAIESLQAEREQEEKFNQLRYSRRSDLAILHSNFMRDLLLGRQWSTARISEKLQEYEVNLQTDRPTVLTLIQLGRSFTAMDAHSVSLMEYAIGNIAEEFFQPQLRIWSAKAPHDCLVLLSQSQQGAVISSLEDSGGRVPGRAKLEPMIEQFQQQVNSYLKGEISLIISKPFLFPDGLAEAYRAALGHLYLPDHEGAGTLYFMEDEPRPAQAAAKPLDALYKPPTLIHLLESQQWQTAGEKLNQVFDDIIEQRLSREHLYQTFLAITNAFIYIAHHRGLNIADLDPAATDPLNAQHVVQSVRSLREWTMSMLQKLPQGSQGEEGGARSHIVKQVQQMIAADNGYELSVKIIADQVFLHPVYLSKIYKAETGEGLGDYLIRKRMETALYLLKNSNKKIYEITSELGYQNPQYFSKMFRKHYGMTPHEFREQS</sequence>
<evidence type="ECO:0000313" key="11">
    <source>
        <dbReference type="EMBL" id="MDO7907917.1"/>
    </source>
</evidence>
<keyword evidence="12" id="KW-1185">Reference proteome</keyword>
<evidence type="ECO:0000256" key="7">
    <source>
        <dbReference type="ARBA" id="ARBA00023163"/>
    </source>
</evidence>
<feature type="modified residue" description="4-aspartylphosphate" evidence="8">
    <location>
        <position position="55"/>
    </location>
</feature>
<dbReference type="Pfam" id="PF00072">
    <property type="entry name" value="Response_reg"/>
    <property type="match status" value="1"/>
</dbReference>
<dbReference type="SMART" id="SM00342">
    <property type="entry name" value="HTH_ARAC"/>
    <property type="match status" value="1"/>
</dbReference>
<keyword evidence="5" id="KW-0805">Transcription regulation</keyword>
<feature type="domain" description="Response regulatory" evidence="10">
    <location>
        <begin position="3"/>
        <end position="120"/>
    </location>
</feature>
<evidence type="ECO:0000256" key="6">
    <source>
        <dbReference type="ARBA" id="ARBA00023125"/>
    </source>
</evidence>
<dbReference type="SUPFAM" id="SSF46689">
    <property type="entry name" value="Homeodomain-like"/>
    <property type="match status" value="1"/>
</dbReference>
<dbReference type="InterPro" id="IPR018060">
    <property type="entry name" value="HTH_AraC"/>
</dbReference>
<protein>
    <submittedName>
        <fullName evidence="11">Response regulator</fullName>
    </submittedName>
</protein>
<dbReference type="InterPro" id="IPR018062">
    <property type="entry name" value="HTH_AraC-typ_CS"/>
</dbReference>
<evidence type="ECO:0000256" key="4">
    <source>
        <dbReference type="ARBA" id="ARBA00023012"/>
    </source>
</evidence>
<proteinExistence type="predicted"/>
<evidence type="ECO:0000259" key="10">
    <source>
        <dbReference type="PROSITE" id="PS50110"/>
    </source>
</evidence>
<keyword evidence="7" id="KW-0804">Transcription</keyword>
<dbReference type="SUPFAM" id="SSF52172">
    <property type="entry name" value="CheY-like"/>
    <property type="match status" value="1"/>
</dbReference>
<comment type="subcellular location">
    <subcellularLocation>
        <location evidence="1">Cytoplasm</location>
    </subcellularLocation>
</comment>
<dbReference type="Pfam" id="PF12833">
    <property type="entry name" value="HTH_18"/>
    <property type="match status" value="1"/>
</dbReference>
<dbReference type="PRINTS" id="PR00032">
    <property type="entry name" value="HTHARAC"/>
</dbReference>
<evidence type="ECO:0000259" key="9">
    <source>
        <dbReference type="PROSITE" id="PS01124"/>
    </source>
</evidence>
<dbReference type="PANTHER" id="PTHR42713:SF3">
    <property type="entry name" value="TRANSCRIPTIONAL REGULATORY PROTEIN HPTR"/>
    <property type="match status" value="1"/>
</dbReference>
<dbReference type="PROSITE" id="PS01124">
    <property type="entry name" value="HTH_ARAC_FAMILY_2"/>
    <property type="match status" value="1"/>
</dbReference>
<dbReference type="PROSITE" id="PS50110">
    <property type="entry name" value="RESPONSE_REGULATORY"/>
    <property type="match status" value="1"/>
</dbReference>
<name>A0ABT9CIZ9_9BACL</name>
<feature type="domain" description="HTH araC/xylS-type" evidence="9">
    <location>
        <begin position="448"/>
        <end position="546"/>
    </location>
</feature>
<gene>
    <name evidence="11" type="ORF">Q5741_16005</name>
</gene>
<comment type="caution">
    <text evidence="11">The sequence shown here is derived from an EMBL/GenBank/DDBJ whole genome shotgun (WGS) entry which is preliminary data.</text>
</comment>
<reference evidence="11 12" key="1">
    <citation type="submission" date="2023-07" db="EMBL/GenBank/DDBJ databases">
        <title>Paenibacillus sp. JX-17 nov. isolated from soil.</title>
        <authorList>
            <person name="Wan Y."/>
            <person name="Liu B."/>
        </authorList>
    </citation>
    <scope>NUCLEOTIDE SEQUENCE [LARGE SCALE GENOMIC DNA]</scope>
    <source>
        <strain evidence="11 12">JX-17</strain>
    </source>
</reference>
<dbReference type="InterPro" id="IPR011006">
    <property type="entry name" value="CheY-like_superfamily"/>
</dbReference>
<accession>A0ABT9CIZ9</accession>
<dbReference type="InterPro" id="IPR001789">
    <property type="entry name" value="Sig_transdc_resp-reg_receiver"/>
</dbReference>
<dbReference type="EMBL" id="JAUQTB010000010">
    <property type="protein sequence ID" value="MDO7907917.1"/>
    <property type="molecule type" value="Genomic_DNA"/>
</dbReference>
<evidence type="ECO:0000256" key="3">
    <source>
        <dbReference type="ARBA" id="ARBA00022553"/>
    </source>
</evidence>
<dbReference type="Gene3D" id="1.10.10.60">
    <property type="entry name" value="Homeodomain-like"/>
    <property type="match status" value="2"/>
</dbReference>
<keyword evidence="3 8" id="KW-0597">Phosphoprotein</keyword>
<evidence type="ECO:0000256" key="1">
    <source>
        <dbReference type="ARBA" id="ARBA00004496"/>
    </source>
</evidence>
<evidence type="ECO:0000256" key="2">
    <source>
        <dbReference type="ARBA" id="ARBA00022490"/>
    </source>
</evidence>
<keyword evidence="6" id="KW-0238">DNA-binding</keyword>
<dbReference type="Proteomes" id="UP001240171">
    <property type="component" value="Unassembled WGS sequence"/>
</dbReference>
<dbReference type="InterPro" id="IPR009057">
    <property type="entry name" value="Homeodomain-like_sf"/>
</dbReference>
<evidence type="ECO:0000313" key="12">
    <source>
        <dbReference type="Proteomes" id="UP001240171"/>
    </source>
</evidence>
<dbReference type="InterPro" id="IPR020449">
    <property type="entry name" value="Tscrpt_reg_AraC-type_HTH"/>
</dbReference>
<organism evidence="11 12">
    <name type="scientific">Paenibacillus lacisoli</name>
    <dbReference type="NCBI Taxonomy" id="3064525"/>
    <lineage>
        <taxon>Bacteria</taxon>
        <taxon>Bacillati</taxon>
        <taxon>Bacillota</taxon>
        <taxon>Bacilli</taxon>
        <taxon>Bacillales</taxon>
        <taxon>Paenibacillaceae</taxon>
        <taxon>Paenibacillus</taxon>
    </lineage>
</organism>
<dbReference type="Gene3D" id="3.40.50.2300">
    <property type="match status" value="1"/>
</dbReference>
<evidence type="ECO:0000256" key="8">
    <source>
        <dbReference type="PROSITE-ProRule" id="PRU00169"/>
    </source>
</evidence>
<dbReference type="InterPro" id="IPR051552">
    <property type="entry name" value="HptR"/>
</dbReference>
<dbReference type="PROSITE" id="PS00041">
    <property type="entry name" value="HTH_ARAC_FAMILY_1"/>
    <property type="match status" value="1"/>
</dbReference>
<dbReference type="RefSeq" id="WP_305025133.1">
    <property type="nucleotide sequence ID" value="NZ_JAUQTB010000010.1"/>
</dbReference>
<keyword evidence="2" id="KW-0963">Cytoplasm</keyword>
<dbReference type="PANTHER" id="PTHR42713">
    <property type="entry name" value="HISTIDINE KINASE-RELATED"/>
    <property type="match status" value="1"/>
</dbReference>